<feature type="compositionally biased region" description="Basic and acidic residues" evidence="1">
    <location>
        <begin position="472"/>
        <end position="481"/>
    </location>
</feature>
<dbReference type="AlphaFoldDB" id="A0AAN8MU60"/>
<evidence type="ECO:0000313" key="2">
    <source>
        <dbReference type="EMBL" id="KAK6345453.1"/>
    </source>
</evidence>
<gene>
    <name evidence="2" type="ORF">TWF718_007369</name>
</gene>
<accession>A0AAN8MU60</accession>
<name>A0AAN8MU60_9PEZI</name>
<proteinExistence type="predicted"/>
<sequence>MTHFVLGTFVNIESFEPEFLGKKDIEAALSAPEGFWAFKYDAISALVSVTLTPSNDFKNANPKSSKYRLRLWSGNEPGNMEENGVEEIMNLNLSRLPYKRPMTRVKLGHFFWFGIEKVKAGVDGPKTISFEQPMAPSSIKPGVNLGSETWSDLLQELEITTEIYTRLEPESLKWMTGSQRLQNINHSLGSVDQSAVAQGRKAERLRRDLAKLQGSIEEMRKVLSVENPSPQCRCAETAEANLGFLEKLKLQNENLILENANLQDDLNKLNTKIAANNVDIAELSETVYRLQCENDMLKDEGASEGDITTRGYEPRGGQEDRPKGDQGKSTPVNNKPEIQRPVAVQGSSRRRHAHRSLRSDARARLRSPERRTRRTTNTVTTTATTGPLSAGSSTVLADSKSPNPPTVARPVAPVSPKDFLAPPRGPEPQKLVSVKPGTWADLPGAIPPTPLLRPRNRHAVTDPPRRRSRSARSRDDSDGIRIHPLKYNRHSTQFP</sequence>
<feature type="compositionally biased region" description="Basic and acidic residues" evidence="1">
    <location>
        <begin position="312"/>
        <end position="326"/>
    </location>
</feature>
<feature type="region of interest" description="Disordered" evidence="1">
    <location>
        <begin position="299"/>
        <end position="495"/>
    </location>
</feature>
<dbReference type="EMBL" id="JAVHNR010000004">
    <property type="protein sequence ID" value="KAK6345453.1"/>
    <property type="molecule type" value="Genomic_DNA"/>
</dbReference>
<reference evidence="2 3" key="1">
    <citation type="submission" date="2019-10" db="EMBL/GenBank/DDBJ databases">
        <authorList>
            <person name="Palmer J.M."/>
        </authorList>
    </citation>
    <scope>NUCLEOTIDE SEQUENCE [LARGE SCALE GENOMIC DNA]</scope>
    <source>
        <strain evidence="2 3">TWF718</strain>
    </source>
</reference>
<keyword evidence="3" id="KW-1185">Reference proteome</keyword>
<dbReference type="Proteomes" id="UP001313282">
    <property type="component" value="Unassembled WGS sequence"/>
</dbReference>
<protein>
    <submittedName>
        <fullName evidence="2">Uncharacterized protein</fullName>
    </submittedName>
</protein>
<evidence type="ECO:0000256" key="1">
    <source>
        <dbReference type="SAM" id="MobiDB-lite"/>
    </source>
</evidence>
<feature type="compositionally biased region" description="Basic and acidic residues" evidence="1">
    <location>
        <begin position="357"/>
        <end position="370"/>
    </location>
</feature>
<comment type="caution">
    <text evidence="2">The sequence shown here is derived from an EMBL/GenBank/DDBJ whole genome shotgun (WGS) entry which is preliminary data.</text>
</comment>
<feature type="compositionally biased region" description="Low complexity" evidence="1">
    <location>
        <begin position="375"/>
        <end position="394"/>
    </location>
</feature>
<organism evidence="2 3">
    <name type="scientific">Orbilia javanica</name>
    <dbReference type="NCBI Taxonomy" id="47235"/>
    <lineage>
        <taxon>Eukaryota</taxon>
        <taxon>Fungi</taxon>
        <taxon>Dikarya</taxon>
        <taxon>Ascomycota</taxon>
        <taxon>Pezizomycotina</taxon>
        <taxon>Orbiliomycetes</taxon>
        <taxon>Orbiliales</taxon>
        <taxon>Orbiliaceae</taxon>
        <taxon>Orbilia</taxon>
    </lineage>
</organism>
<evidence type="ECO:0000313" key="3">
    <source>
        <dbReference type="Proteomes" id="UP001313282"/>
    </source>
</evidence>